<keyword evidence="1 3" id="KW-0808">Transferase</keyword>
<dbReference type="GO" id="GO:0016757">
    <property type="term" value="F:glycosyltransferase activity"/>
    <property type="evidence" value="ECO:0007669"/>
    <property type="project" value="InterPro"/>
</dbReference>
<feature type="domain" description="Glycosyl transferase family 1" evidence="2">
    <location>
        <begin position="177"/>
        <end position="332"/>
    </location>
</feature>
<dbReference type="RefSeq" id="WP_010836604.1">
    <property type="nucleotide sequence ID" value="NZ_QRCM01000001.1"/>
</dbReference>
<gene>
    <name evidence="3" type="ORF">DW322_07610</name>
</gene>
<evidence type="ECO:0000259" key="2">
    <source>
        <dbReference type="Pfam" id="PF00534"/>
    </source>
</evidence>
<evidence type="ECO:0000313" key="3">
    <source>
        <dbReference type="EMBL" id="TXG90107.1"/>
    </source>
</evidence>
<dbReference type="Pfam" id="PF00534">
    <property type="entry name" value="Glycos_transf_1"/>
    <property type="match status" value="1"/>
</dbReference>
<comment type="caution">
    <text evidence="3">The sequence shown here is derived from an EMBL/GenBank/DDBJ whole genome shotgun (WGS) entry which is preliminary data.</text>
</comment>
<accession>A0A6P2CBH6</accession>
<dbReference type="AlphaFoldDB" id="A0A6P2CBH6"/>
<dbReference type="SUPFAM" id="SSF53756">
    <property type="entry name" value="UDP-Glycosyltransferase/glycogen phosphorylase"/>
    <property type="match status" value="1"/>
</dbReference>
<dbReference type="CDD" id="cd03801">
    <property type="entry name" value="GT4_PimA-like"/>
    <property type="match status" value="1"/>
</dbReference>
<dbReference type="EMBL" id="QRCM01000001">
    <property type="protein sequence ID" value="TXG90107.1"/>
    <property type="molecule type" value="Genomic_DNA"/>
</dbReference>
<proteinExistence type="predicted"/>
<dbReference type="Proteomes" id="UP000471120">
    <property type="component" value="Unassembled WGS sequence"/>
</dbReference>
<dbReference type="InterPro" id="IPR001296">
    <property type="entry name" value="Glyco_trans_1"/>
</dbReference>
<name>A0A6P2CBH6_9NOCA</name>
<sequence length="358" mass="37809">MTEVVFVHHTSDVSGAERVLLDLVAHGHRCGDVVTVVCPRGPLTELLPGAVRHVAIPSLGLGGAQGLRRGVAAAEYAMRSARAARVIGRTHGDRHIANSLLALPALRSSGRTFGYLGHDVAHRRSQRAILRLSRRALSGAVAVSAETASPLRPLGIDCRVAVNGTTWPVPARTVELGRPPVVGMLALLTPWKGHHVLLDAVADIPGVHVEFAGRALPADRGYTDDLRRRARRPDLRDRVHFLGHVPAATALARWDVAVSASIAPEAGPLAVLEAMAHGVPTVATDHGGSRSYLGGTGLLVPPNDPAALASALDRALGDMPLRRVLSAASRERIAEVHDSTRTIPALYNALVHDTASDE</sequence>
<evidence type="ECO:0000313" key="4">
    <source>
        <dbReference type="Proteomes" id="UP000471120"/>
    </source>
</evidence>
<protein>
    <submittedName>
        <fullName evidence="3">Glycosyltransferase</fullName>
    </submittedName>
</protein>
<dbReference type="Gene3D" id="3.40.50.2000">
    <property type="entry name" value="Glycogen Phosphorylase B"/>
    <property type="match status" value="2"/>
</dbReference>
<reference evidence="3 4" key="1">
    <citation type="submission" date="2018-07" db="EMBL/GenBank/DDBJ databases">
        <title>Genome sequence of Rhodococcus rhodnii ATCC 35071 from Rhodnius prolixus.</title>
        <authorList>
            <person name="Patel V."/>
            <person name="Vogel K.J."/>
        </authorList>
    </citation>
    <scope>NUCLEOTIDE SEQUENCE [LARGE SCALE GENOMIC DNA]</scope>
    <source>
        <strain evidence="3 4">ATCC 35071</strain>
    </source>
</reference>
<dbReference type="PANTHER" id="PTHR12526">
    <property type="entry name" value="GLYCOSYLTRANSFERASE"/>
    <property type="match status" value="1"/>
</dbReference>
<evidence type="ECO:0000256" key="1">
    <source>
        <dbReference type="ARBA" id="ARBA00022679"/>
    </source>
</evidence>
<organism evidence="3 4">
    <name type="scientific">Rhodococcus rhodnii</name>
    <dbReference type="NCBI Taxonomy" id="38312"/>
    <lineage>
        <taxon>Bacteria</taxon>
        <taxon>Bacillati</taxon>
        <taxon>Actinomycetota</taxon>
        <taxon>Actinomycetes</taxon>
        <taxon>Mycobacteriales</taxon>
        <taxon>Nocardiaceae</taxon>
        <taxon>Rhodococcus</taxon>
    </lineage>
</organism>